<evidence type="ECO:0000313" key="1">
    <source>
        <dbReference type="EMBL" id="ETJ32339.1"/>
    </source>
</evidence>
<feature type="non-terminal residue" evidence="1">
    <location>
        <position position="1"/>
    </location>
</feature>
<comment type="caution">
    <text evidence="1">The sequence shown here is derived from an EMBL/GenBank/DDBJ whole genome shotgun (WGS) entry which is preliminary data.</text>
</comment>
<proteinExistence type="predicted"/>
<reference evidence="1" key="1">
    <citation type="submission" date="2013-12" db="EMBL/GenBank/DDBJ databases">
        <title>A Varibaculum cambriense genome reconstructed from a premature infant gut community with otherwise low bacterial novelty that shifts toward anaerobic metabolism during the third week of life.</title>
        <authorList>
            <person name="Brown C.T."/>
            <person name="Sharon I."/>
            <person name="Thomas B.C."/>
            <person name="Castelle C.J."/>
            <person name="Morowitz M.J."/>
            <person name="Banfield J.F."/>
        </authorList>
    </citation>
    <scope>NUCLEOTIDE SEQUENCE</scope>
</reference>
<gene>
    <name evidence="1" type="ORF">Q604_UNBC13200G0001</name>
</gene>
<organism evidence="1">
    <name type="scientific">human gut metagenome</name>
    <dbReference type="NCBI Taxonomy" id="408170"/>
    <lineage>
        <taxon>unclassified sequences</taxon>
        <taxon>metagenomes</taxon>
        <taxon>organismal metagenomes</taxon>
    </lineage>
</organism>
<protein>
    <submittedName>
        <fullName evidence="1">Uncharacterized protein</fullName>
    </submittedName>
</protein>
<dbReference type="AlphaFoldDB" id="W1XTZ6"/>
<sequence>QNHLQDFDDLYVLQYILKLIK</sequence>
<accession>W1XTZ6</accession>
<name>W1XTZ6_9ZZZZ</name>
<dbReference type="EMBL" id="AZMM01013200">
    <property type="protein sequence ID" value="ETJ32339.1"/>
    <property type="molecule type" value="Genomic_DNA"/>
</dbReference>